<sequence length="467" mass="51612">MRNNRSISLFTIISILIALTFGSVQAQEPVQIRWYVGLGAGTDAPLVEAQQAIVDEFNASQSDIVVTLEIVDNDQAYDVLSTQIAAGNAPDIIGPMGIRGRASYPGAWLDLEPLIESTSYDLSDFDEALVDSYYIEGEGQLGIPFAVYPSFMLYNKELFDEAGIPYPPSEYGEPYVDWEGNEREWNIETMSEIAKILTVDGEGNDATMEEFNTEDVVQFGYATMMTDVRGRDTLFGAGNFVDEEGNAVIPENWREAEHWFHNAMWEEYYVPNAVYGTSELMGGSSGNPFNTGNLGMGTIHVWYLGWGTADLDAEWDFAPVPSYNGTATAKLHSDTFGILNTTDHPEEAFTVLSYLLGEKAQELTALYGGMPARLSLQESYFENLISTLSDGYPNTDWASKNWDVVVAGLSYPDNPNHEEGMPAFLEASARYGEYSQFVDNNADADVDAELDKLRDDLQAIFDAAADQ</sequence>
<comment type="similarity">
    <text evidence="2">Belongs to the bacterial solute-binding protein 1 family.</text>
</comment>
<proteinExistence type="inferred from homology"/>
<dbReference type="RefSeq" id="WP_195169365.1">
    <property type="nucleotide sequence ID" value="NZ_CP062983.1"/>
</dbReference>
<dbReference type="GO" id="GO:0030313">
    <property type="term" value="C:cell envelope"/>
    <property type="evidence" value="ECO:0007669"/>
    <property type="project" value="UniProtKB-SubCell"/>
</dbReference>
<evidence type="ECO:0000256" key="4">
    <source>
        <dbReference type="ARBA" id="ARBA00022729"/>
    </source>
</evidence>
<dbReference type="EMBL" id="CP062983">
    <property type="protein sequence ID" value="QPC81292.1"/>
    <property type="molecule type" value="Genomic_DNA"/>
</dbReference>
<dbReference type="InterPro" id="IPR006059">
    <property type="entry name" value="SBP"/>
</dbReference>
<feature type="signal peptide" evidence="5">
    <location>
        <begin position="1"/>
        <end position="26"/>
    </location>
</feature>
<dbReference type="AlphaFoldDB" id="A0A7S8E6K4"/>
<evidence type="ECO:0000256" key="5">
    <source>
        <dbReference type="SAM" id="SignalP"/>
    </source>
</evidence>
<comment type="subcellular location">
    <subcellularLocation>
        <location evidence="1">Cell envelope</location>
    </subcellularLocation>
</comment>
<organism evidence="6 7">
    <name type="scientific">Phototrophicus methaneseepsis</name>
    <dbReference type="NCBI Taxonomy" id="2710758"/>
    <lineage>
        <taxon>Bacteria</taxon>
        <taxon>Bacillati</taxon>
        <taxon>Chloroflexota</taxon>
        <taxon>Candidatus Thermofontia</taxon>
        <taxon>Phototrophicales</taxon>
        <taxon>Phototrophicaceae</taxon>
        <taxon>Phototrophicus</taxon>
    </lineage>
</organism>
<dbReference type="Gene3D" id="3.40.190.10">
    <property type="entry name" value="Periplasmic binding protein-like II"/>
    <property type="match status" value="1"/>
</dbReference>
<keyword evidence="3" id="KW-0813">Transport</keyword>
<evidence type="ECO:0000256" key="2">
    <source>
        <dbReference type="ARBA" id="ARBA00008520"/>
    </source>
</evidence>
<dbReference type="SUPFAM" id="SSF53850">
    <property type="entry name" value="Periplasmic binding protein-like II"/>
    <property type="match status" value="1"/>
</dbReference>
<keyword evidence="4 5" id="KW-0732">Signal</keyword>
<gene>
    <name evidence="6" type="ORF">G4Y79_16480</name>
</gene>
<evidence type="ECO:0000256" key="1">
    <source>
        <dbReference type="ARBA" id="ARBA00004196"/>
    </source>
</evidence>
<accession>A0A7S8E6K4</accession>
<feature type="chain" id="PRO_5032376442" evidence="5">
    <location>
        <begin position="27"/>
        <end position="467"/>
    </location>
</feature>
<reference evidence="6 7" key="1">
    <citation type="submission" date="2020-02" db="EMBL/GenBank/DDBJ databases">
        <authorList>
            <person name="Zheng R.K."/>
            <person name="Sun C.M."/>
        </authorList>
    </citation>
    <scope>NUCLEOTIDE SEQUENCE [LARGE SCALE GENOMIC DNA]</scope>
    <source>
        <strain evidence="7">rifampicinis</strain>
    </source>
</reference>
<dbReference type="KEGG" id="pmet:G4Y79_16480"/>
<protein>
    <submittedName>
        <fullName evidence="6">Extracellular solute-binding protein</fullName>
    </submittedName>
</protein>
<dbReference type="InterPro" id="IPR050490">
    <property type="entry name" value="Bact_solute-bd_prot1"/>
</dbReference>
<dbReference type="Pfam" id="PF01547">
    <property type="entry name" value="SBP_bac_1"/>
    <property type="match status" value="1"/>
</dbReference>
<evidence type="ECO:0000313" key="7">
    <source>
        <dbReference type="Proteomes" id="UP000594468"/>
    </source>
</evidence>
<dbReference type="Proteomes" id="UP000594468">
    <property type="component" value="Chromosome"/>
</dbReference>
<evidence type="ECO:0000256" key="3">
    <source>
        <dbReference type="ARBA" id="ARBA00022448"/>
    </source>
</evidence>
<evidence type="ECO:0000313" key="6">
    <source>
        <dbReference type="EMBL" id="QPC81292.1"/>
    </source>
</evidence>
<keyword evidence="7" id="KW-1185">Reference proteome</keyword>
<name>A0A7S8E6K4_9CHLR</name>
<dbReference type="PANTHER" id="PTHR43649:SF31">
    <property type="entry name" value="SN-GLYCEROL-3-PHOSPHATE-BINDING PERIPLASMIC PROTEIN UGPB"/>
    <property type="match status" value="1"/>
</dbReference>
<dbReference type="PANTHER" id="PTHR43649">
    <property type="entry name" value="ARABINOSE-BINDING PROTEIN-RELATED"/>
    <property type="match status" value="1"/>
</dbReference>